<comment type="caution">
    <text evidence="1">The sequence shown here is derived from an EMBL/GenBank/DDBJ whole genome shotgun (WGS) entry which is preliminary data.</text>
</comment>
<proteinExistence type="predicted"/>
<evidence type="ECO:0000313" key="1">
    <source>
        <dbReference type="EMBL" id="MBP4138333.1"/>
    </source>
</evidence>
<sequence>MKLIAQILLFIFIAFLSTPTIVTVIKKSSDTSIFFSFSEEEKAHKELKAAVYSPVFEHEFIFFVVTESKLILSENIVKLDNISPSIFAPPPNLI</sequence>
<dbReference type="RefSeq" id="WP_210666327.1">
    <property type="nucleotide sequence ID" value="NZ_JAGFBV010000013.1"/>
</dbReference>
<reference evidence="1 2" key="1">
    <citation type="submission" date="2021-03" db="EMBL/GenBank/DDBJ databases">
        <title>Flavobacterium Flabelliformis Sp. Nov. And Flavobacterium Geliluteum Sp. Nov., Two Novel Multidrug Resistant Psychrophilic Species Isolated From Antarctica.</title>
        <authorList>
            <person name="Kralova S."/>
            <person name="Busse H.J."/>
            <person name="Bezdicek M."/>
            <person name="Nykrynova M."/>
            <person name="Kroupova E."/>
            <person name="Krsek D."/>
            <person name="Sedlacek I."/>
        </authorList>
    </citation>
    <scope>NUCLEOTIDE SEQUENCE [LARGE SCALE GENOMIC DNA]</scope>
    <source>
        <strain evidence="1 2">P7388</strain>
    </source>
</reference>
<organism evidence="1 2">
    <name type="scientific">Flavobacterium geliluteum</name>
    <dbReference type="NCBI Taxonomy" id="2816120"/>
    <lineage>
        <taxon>Bacteria</taxon>
        <taxon>Pseudomonadati</taxon>
        <taxon>Bacteroidota</taxon>
        <taxon>Flavobacteriia</taxon>
        <taxon>Flavobacteriales</taxon>
        <taxon>Flavobacteriaceae</taxon>
        <taxon>Flavobacterium</taxon>
    </lineage>
</organism>
<dbReference type="AlphaFoldDB" id="A0A940X5V6"/>
<evidence type="ECO:0000313" key="2">
    <source>
        <dbReference type="Proteomes" id="UP000675047"/>
    </source>
</evidence>
<dbReference type="Proteomes" id="UP000675047">
    <property type="component" value="Unassembled WGS sequence"/>
</dbReference>
<gene>
    <name evidence="1" type="ORF">J3495_09545</name>
</gene>
<dbReference type="EMBL" id="JAGFBV010000013">
    <property type="protein sequence ID" value="MBP4138333.1"/>
    <property type="molecule type" value="Genomic_DNA"/>
</dbReference>
<protein>
    <submittedName>
        <fullName evidence="1">Uncharacterized protein</fullName>
    </submittedName>
</protein>
<name>A0A940X5V6_9FLAO</name>
<keyword evidence="2" id="KW-1185">Reference proteome</keyword>
<accession>A0A940X5V6</accession>